<proteinExistence type="predicted"/>
<dbReference type="RefSeq" id="WP_339548598.1">
    <property type="nucleotide sequence ID" value="NZ_JBBHLD010000002.1"/>
</dbReference>
<dbReference type="EMBL" id="JBBHLD010000002">
    <property type="protein sequence ID" value="MEJ5903805.1"/>
    <property type="molecule type" value="Genomic_DNA"/>
</dbReference>
<dbReference type="Proteomes" id="UP001377692">
    <property type="component" value="Unassembled WGS sequence"/>
</dbReference>
<accession>A0ABU8R1S6</accession>
<organism evidence="1 2">
    <name type="scientific">Pseudomonas kermanshahensis</name>
    <dbReference type="NCBI Taxonomy" id="2745482"/>
    <lineage>
        <taxon>Bacteria</taxon>
        <taxon>Pseudomonadati</taxon>
        <taxon>Pseudomonadota</taxon>
        <taxon>Gammaproteobacteria</taxon>
        <taxon>Pseudomonadales</taxon>
        <taxon>Pseudomonadaceae</taxon>
        <taxon>Pseudomonas</taxon>
    </lineage>
</organism>
<gene>
    <name evidence="1" type="ORF">V7V80_03820</name>
</gene>
<comment type="caution">
    <text evidence="1">The sequence shown here is derived from an EMBL/GenBank/DDBJ whole genome shotgun (WGS) entry which is preliminary data.</text>
</comment>
<sequence length="136" mass="15618">MTPNLISAQHTAKAILINLSIYSEVKGKEISRFRISRDSLKRASNRKALRESFVTDVIDHLAQLNWSCVDRGTMASNNELAFIQTPKIEAWPRLGVSRVLKLVRMKRPLDEVECAIDEDYEDRYPEQEDDVLALED</sequence>
<reference evidence="1 2" key="1">
    <citation type="submission" date="2024-02" db="EMBL/GenBank/DDBJ databases">
        <title>Identification of pathogenicity and growth-promoting functions of Pseudomonas putida variants.</title>
        <authorList>
            <person name="Sun J."/>
        </authorList>
    </citation>
    <scope>NUCLEOTIDE SEQUENCE [LARGE SCALE GENOMIC DNA]</scope>
    <source>
        <strain evidence="1 2">A04</strain>
    </source>
</reference>
<evidence type="ECO:0000313" key="2">
    <source>
        <dbReference type="Proteomes" id="UP001377692"/>
    </source>
</evidence>
<keyword evidence="2" id="KW-1185">Reference proteome</keyword>
<protein>
    <submittedName>
        <fullName evidence="1">Uncharacterized protein</fullName>
    </submittedName>
</protein>
<evidence type="ECO:0000313" key="1">
    <source>
        <dbReference type="EMBL" id="MEJ5903805.1"/>
    </source>
</evidence>
<name>A0ABU8R1S6_9PSED</name>